<dbReference type="AlphaFoldDB" id="A0A6P5YU32"/>
<dbReference type="SUPFAM" id="SSF55008">
    <property type="entry name" value="HMA, heavy metal-associated domain"/>
    <property type="match status" value="1"/>
</dbReference>
<evidence type="ECO:0000256" key="3">
    <source>
        <dbReference type="ARBA" id="ARBA00023288"/>
    </source>
</evidence>
<reference evidence="9" key="1">
    <citation type="submission" date="2025-08" db="UniProtKB">
        <authorList>
            <consortium name="RefSeq"/>
        </authorList>
    </citation>
    <scope>IDENTIFICATION</scope>
    <source>
        <tissue evidence="9">Fruit stalk</tissue>
    </source>
</reference>
<evidence type="ECO:0000313" key="8">
    <source>
        <dbReference type="Proteomes" id="UP000515121"/>
    </source>
</evidence>
<dbReference type="CDD" id="cd00371">
    <property type="entry name" value="HMA"/>
    <property type="match status" value="1"/>
</dbReference>
<dbReference type="PROSITE" id="PS50846">
    <property type="entry name" value="HMA_2"/>
    <property type="match status" value="1"/>
</dbReference>
<dbReference type="Gene3D" id="3.30.70.100">
    <property type="match status" value="1"/>
</dbReference>
<feature type="region of interest" description="Disordered" evidence="6">
    <location>
        <begin position="100"/>
        <end position="139"/>
    </location>
</feature>
<dbReference type="KEGG" id="dzi:111294994"/>
<dbReference type="PANTHER" id="PTHR45868">
    <property type="entry name" value="HEAVY METAL-ASSOCIATED ISOPRENYLATED PLANT PROTEIN 33-RELATED"/>
    <property type="match status" value="1"/>
</dbReference>
<dbReference type="GO" id="GO:0046872">
    <property type="term" value="F:metal ion binding"/>
    <property type="evidence" value="ECO:0007669"/>
    <property type="project" value="UniProtKB-KW"/>
</dbReference>
<keyword evidence="3" id="KW-0449">Lipoprotein</keyword>
<dbReference type="PANTHER" id="PTHR45868:SF69">
    <property type="entry name" value="HEAVY METAL-ASSOCIATED ISOPRENYLATED PLANT PROTEIN 35"/>
    <property type="match status" value="1"/>
</dbReference>
<evidence type="ECO:0000256" key="5">
    <source>
        <dbReference type="ARBA" id="ARBA00024045"/>
    </source>
</evidence>
<name>A0A6P5YU32_DURZI</name>
<dbReference type="GeneID" id="111294994"/>
<dbReference type="Proteomes" id="UP000515121">
    <property type="component" value="Unplaced"/>
</dbReference>
<feature type="domain" description="HMA" evidence="7">
    <location>
        <begin position="35"/>
        <end position="100"/>
    </location>
</feature>
<organism evidence="8 9">
    <name type="scientific">Durio zibethinus</name>
    <name type="common">Durian</name>
    <dbReference type="NCBI Taxonomy" id="66656"/>
    <lineage>
        <taxon>Eukaryota</taxon>
        <taxon>Viridiplantae</taxon>
        <taxon>Streptophyta</taxon>
        <taxon>Embryophyta</taxon>
        <taxon>Tracheophyta</taxon>
        <taxon>Spermatophyta</taxon>
        <taxon>Magnoliopsida</taxon>
        <taxon>eudicotyledons</taxon>
        <taxon>Gunneridae</taxon>
        <taxon>Pentapetalae</taxon>
        <taxon>rosids</taxon>
        <taxon>malvids</taxon>
        <taxon>Malvales</taxon>
        <taxon>Malvaceae</taxon>
        <taxon>Helicteroideae</taxon>
        <taxon>Durio</taxon>
    </lineage>
</organism>
<keyword evidence="1" id="KW-0488">Methylation</keyword>
<comment type="similarity">
    <text evidence="5">Belongs to the HIPP family.</text>
</comment>
<evidence type="ECO:0000256" key="4">
    <source>
        <dbReference type="ARBA" id="ARBA00023289"/>
    </source>
</evidence>
<evidence type="ECO:0000256" key="1">
    <source>
        <dbReference type="ARBA" id="ARBA00022481"/>
    </source>
</evidence>
<evidence type="ECO:0000256" key="2">
    <source>
        <dbReference type="ARBA" id="ARBA00022723"/>
    </source>
</evidence>
<keyword evidence="8" id="KW-1185">Reference proteome</keyword>
<accession>A0A6P5YU32</accession>
<dbReference type="OrthoDB" id="689350at2759"/>
<feature type="compositionally biased region" description="Basic and acidic residues" evidence="6">
    <location>
        <begin position="100"/>
        <end position="122"/>
    </location>
</feature>
<keyword evidence="4" id="KW-0636">Prenylation</keyword>
<feature type="compositionally biased region" description="Gly residues" evidence="6">
    <location>
        <begin position="207"/>
        <end position="221"/>
    </location>
</feature>
<keyword evidence="2" id="KW-0479">Metal-binding</keyword>
<dbReference type="InterPro" id="IPR036163">
    <property type="entry name" value="HMA_dom_sf"/>
</dbReference>
<feature type="region of interest" description="Disordered" evidence="6">
    <location>
        <begin position="1"/>
        <end position="30"/>
    </location>
</feature>
<proteinExistence type="inferred from homology"/>
<dbReference type="InterPro" id="IPR006121">
    <property type="entry name" value="HMA_dom"/>
</dbReference>
<feature type="region of interest" description="Disordered" evidence="6">
    <location>
        <begin position="198"/>
        <end position="238"/>
    </location>
</feature>
<dbReference type="RefSeq" id="XP_022744053.1">
    <property type="nucleotide sequence ID" value="XM_022888318.1"/>
</dbReference>
<evidence type="ECO:0000313" key="9">
    <source>
        <dbReference type="RefSeq" id="XP_022744053.1"/>
    </source>
</evidence>
<sequence>MATTEGKSETKQESKQEGKPESKEVEENQEPRLKYKAWVLKVSIHCEGCKRKVEKTLRKIEGVYEVYADLKQHKVTVKANLHVDVGTLIKKLVKKGRHAELWPEKAEQKEKKQGKSKNKDKQGGQANSEGGNKEKETVTNEVSFHQDTAKSCENGSTSKNAEGCNVGKVHEGGAPCKNGGQVKEAKPEVKQTVTFVVGNQSPVAEKNGGGESEGNAGGGSGSKKNKKKGEKGNANVNFDGGEHSGDAGHACIGSHVTAYGAHGPVPMPSPASHSPPRQHHNMYEHPAYCHASPVYVTSYNTAYPSSSHSASYYTSPPPYSYMYINGGTHSSQPSDSFEMFSDENPNACSIV</sequence>
<evidence type="ECO:0000259" key="7">
    <source>
        <dbReference type="PROSITE" id="PS50846"/>
    </source>
</evidence>
<dbReference type="Pfam" id="PF00403">
    <property type="entry name" value="HMA"/>
    <property type="match status" value="1"/>
</dbReference>
<evidence type="ECO:0000256" key="6">
    <source>
        <dbReference type="SAM" id="MobiDB-lite"/>
    </source>
</evidence>
<protein>
    <submittedName>
        <fullName evidence="9">Heavy metal-associated isoprenylated plant protein 36-like isoform X1</fullName>
    </submittedName>
</protein>
<gene>
    <name evidence="9" type="primary">LOC111294994</name>
</gene>